<dbReference type="Proteomes" id="UP000004690">
    <property type="component" value="Unassembled WGS sequence"/>
</dbReference>
<organism evidence="1 2">
    <name type="scientific">Galbibacter orientalis DSM 19592</name>
    <dbReference type="NCBI Taxonomy" id="926559"/>
    <lineage>
        <taxon>Bacteria</taxon>
        <taxon>Pseudomonadati</taxon>
        <taxon>Bacteroidota</taxon>
        <taxon>Flavobacteriia</taxon>
        <taxon>Flavobacteriales</taxon>
        <taxon>Flavobacteriaceae</taxon>
        <taxon>Galbibacter</taxon>
    </lineage>
</organism>
<name>I3C6L6_9FLAO</name>
<evidence type="ECO:0000313" key="1">
    <source>
        <dbReference type="EMBL" id="EIJ39259.1"/>
    </source>
</evidence>
<dbReference type="HOGENOM" id="CLU_2682898_0_0_10"/>
<dbReference type="RefSeq" id="WP_008612649.1">
    <property type="nucleotide sequence ID" value="NZ_JH651379.1"/>
</dbReference>
<reference evidence="1 2" key="1">
    <citation type="submission" date="2012-02" db="EMBL/GenBank/DDBJ databases">
        <title>Improved High-Quality Draft genome of Joostella marina DSM 19592.</title>
        <authorList>
            <consortium name="US DOE Joint Genome Institute (JGI-PGF)"/>
            <person name="Lucas S."/>
            <person name="Copeland A."/>
            <person name="Lapidus A."/>
            <person name="Bruce D."/>
            <person name="Goodwin L."/>
            <person name="Pitluck S."/>
            <person name="Peters L."/>
            <person name="Chertkov O."/>
            <person name="Ovchinnikova G."/>
            <person name="Kyrpides N."/>
            <person name="Mavromatis K."/>
            <person name="Detter J.C."/>
            <person name="Han C."/>
            <person name="Land M."/>
            <person name="Hauser L."/>
            <person name="Markowitz V."/>
            <person name="Cheng J.-F."/>
            <person name="Hugenholtz P."/>
            <person name="Woyke T."/>
            <person name="Wu D."/>
            <person name="Tindall B."/>
            <person name="Brambilla E."/>
            <person name="Klenk H.-P."/>
            <person name="Eisen J.A."/>
        </authorList>
    </citation>
    <scope>NUCLEOTIDE SEQUENCE [LARGE SCALE GENOMIC DNA]</scope>
    <source>
        <strain evidence="1 2">DSM 19592</strain>
    </source>
</reference>
<accession>I3C6L6</accession>
<evidence type="ECO:0000313" key="2">
    <source>
        <dbReference type="Proteomes" id="UP000004690"/>
    </source>
</evidence>
<dbReference type="OrthoDB" id="1452092at2"/>
<keyword evidence="2" id="KW-1185">Reference proteome</keyword>
<gene>
    <name evidence="1" type="ORF">JoomaDRAFT_2271</name>
</gene>
<protein>
    <submittedName>
        <fullName evidence="1">Uncharacterized protein</fullName>
    </submittedName>
</protein>
<dbReference type="AlphaFoldDB" id="I3C6L6"/>
<dbReference type="EMBL" id="JH651379">
    <property type="protein sequence ID" value="EIJ39259.1"/>
    <property type="molecule type" value="Genomic_DNA"/>
</dbReference>
<sequence>MSKKIVNYKISSATIRKANSLLIRNGISEKSRNAYNGDINIQYQTKNGIVKKSFSNSDIKEAYKKALHAYVQKV</sequence>
<dbReference type="STRING" id="926559.JoomaDRAFT_2271"/>
<proteinExistence type="predicted"/>